<keyword evidence="4" id="KW-1185">Reference proteome</keyword>
<dbReference type="Pfam" id="PF00144">
    <property type="entry name" value="Beta-lactamase"/>
    <property type="match status" value="1"/>
</dbReference>
<dbReference type="InterPro" id="IPR050491">
    <property type="entry name" value="AmpC-like"/>
</dbReference>
<sequence>MSSRLLLKIATSALLVTGVLTAPATAAGADTAGLDRQELRRSLDAVVDAGMYGIYSHVRDGSRTWKGASGVADTQTRRPVSPDMVHRVGSITKTFTAVAVLRQVARGTIDLDAPIGRYLPDLFPDDRGDRITVRMILNHTSHIANHTQVIFTTVESLEENRFRRFAPAELARIGLDAPPTGEPGATPGVYSNTNYVIAGLLLEKVTGQDAEQYITRDVIRRAGLRHTSFPRTPVIPGPHSKGYESLLGTFDPPRDFSVYDMSWAGTAGALVSTMEDLDQFYRALFRGKLLGAAELAEMQKTVPVLSGSIAIPYGLGLLALDLPCGRFWGHTGGVWGMTTQSLTSADGERQNSFGVNLANYQTIDENGVIQPSPIDYALADHTLLTLCGPDSGARAKASRSPLLLPRLDGPAARPATS</sequence>
<dbReference type="SUPFAM" id="SSF56601">
    <property type="entry name" value="beta-lactamase/transpeptidase-like"/>
    <property type="match status" value="1"/>
</dbReference>
<dbReference type="RefSeq" id="WP_090929127.1">
    <property type="nucleotide sequence ID" value="NZ_FNDJ01000001.1"/>
</dbReference>
<name>A0A1G7ZCC4_9ACTN</name>
<dbReference type="PANTHER" id="PTHR46825:SF7">
    <property type="entry name" value="D-ALANYL-D-ALANINE CARBOXYPEPTIDASE"/>
    <property type="match status" value="1"/>
</dbReference>
<dbReference type="Gene3D" id="3.40.710.10">
    <property type="entry name" value="DD-peptidase/beta-lactamase superfamily"/>
    <property type="match status" value="1"/>
</dbReference>
<dbReference type="InterPro" id="IPR001466">
    <property type="entry name" value="Beta-lactam-related"/>
</dbReference>
<evidence type="ECO:0000313" key="4">
    <source>
        <dbReference type="Proteomes" id="UP000199202"/>
    </source>
</evidence>
<keyword evidence="3" id="KW-0121">Carboxypeptidase</keyword>
<organism evidence="3 4">
    <name type="scientific">Nonomuraea jiangxiensis</name>
    <dbReference type="NCBI Taxonomy" id="633440"/>
    <lineage>
        <taxon>Bacteria</taxon>
        <taxon>Bacillati</taxon>
        <taxon>Actinomycetota</taxon>
        <taxon>Actinomycetes</taxon>
        <taxon>Streptosporangiales</taxon>
        <taxon>Streptosporangiaceae</taxon>
        <taxon>Nonomuraea</taxon>
    </lineage>
</organism>
<proteinExistence type="predicted"/>
<evidence type="ECO:0000259" key="2">
    <source>
        <dbReference type="Pfam" id="PF00144"/>
    </source>
</evidence>
<feature type="domain" description="Beta-lactamase-related" evidence="2">
    <location>
        <begin position="49"/>
        <end position="337"/>
    </location>
</feature>
<gene>
    <name evidence="3" type="ORF">SAMN05421869_101376</name>
</gene>
<protein>
    <submittedName>
        <fullName evidence="3">D-alanyl-D-alanine carboxypeptidase</fullName>
    </submittedName>
</protein>
<keyword evidence="3" id="KW-0378">Hydrolase</keyword>
<keyword evidence="1" id="KW-0732">Signal</keyword>
<dbReference type="EMBL" id="FNDJ01000001">
    <property type="protein sequence ID" value="SDH06403.1"/>
    <property type="molecule type" value="Genomic_DNA"/>
</dbReference>
<feature type="signal peptide" evidence="1">
    <location>
        <begin position="1"/>
        <end position="26"/>
    </location>
</feature>
<evidence type="ECO:0000313" key="3">
    <source>
        <dbReference type="EMBL" id="SDH06403.1"/>
    </source>
</evidence>
<dbReference type="InterPro" id="IPR012338">
    <property type="entry name" value="Beta-lactam/transpept-like"/>
</dbReference>
<dbReference type="GO" id="GO:0004180">
    <property type="term" value="F:carboxypeptidase activity"/>
    <property type="evidence" value="ECO:0007669"/>
    <property type="project" value="UniProtKB-KW"/>
</dbReference>
<dbReference type="AlphaFoldDB" id="A0A1G7ZCC4"/>
<accession>A0A1G7ZCC4</accession>
<feature type="chain" id="PRO_5039408724" evidence="1">
    <location>
        <begin position="27"/>
        <end position="417"/>
    </location>
</feature>
<dbReference type="PANTHER" id="PTHR46825">
    <property type="entry name" value="D-ALANYL-D-ALANINE-CARBOXYPEPTIDASE/ENDOPEPTIDASE AMPH"/>
    <property type="match status" value="1"/>
</dbReference>
<dbReference type="OrthoDB" id="3499702at2"/>
<reference evidence="3 4" key="1">
    <citation type="submission" date="2016-10" db="EMBL/GenBank/DDBJ databases">
        <authorList>
            <person name="de Groot N.N."/>
        </authorList>
    </citation>
    <scope>NUCLEOTIDE SEQUENCE [LARGE SCALE GENOMIC DNA]</scope>
    <source>
        <strain evidence="3 4">CGMCC 4.6533</strain>
    </source>
</reference>
<evidence type="ECO:0000256" key="1">
    <source>
        <dbReference type="SAM" id="SignalP"/>
    </source>
</evidence>
<dbReference type="STRING" id="633440.SAMN05421869_101376"/>
<dbReference type="Proteomes" id="UP000199202">
    <property type="component" value="Unassembled WGS sequence"/>
</dbReference>
<keyword evidence="3" id="KW-0645">Protease</keyword>